<dbReference type="EMBL" id="MU864695">
    <property type="protein sequence ID" value="KAK4182270.1"/>
    <property type="molecule type" value="Genomic_DNA"/>
</dbReference>
<reference evidence="2" key="1">
    <citation type="journal article" date="2023" name="Mol. Phylogenet. Evol.">
        <title>Genome-scale phylogeny and comparative genomics of the fungal order Sordariales.</title>
        <authorList>
            <person name="Hensen N."/>
            <person name="Bonometti L."/>
            <person name="Westerberg I."/>
            <person name="Brannstrom I.O."/>
            <person name="Guillou S."/>
            <person name="Cros-Aarteil S."/>
            <person name="Calhoun S."/>
            <person name="Haridas S."/>
            <person name="Kuo A."/>
            <person name="Mondo S."/>
            <person name="Pangilinan J."/>
            <person name="Riley R."/>
            <person name="LaButti K."/>
            <person name="Andreopoulos B."/>
            <person name="Lipzen A."/>
            <person name="Chen C."/>
            <person name="Yan M."/>
            <person name="Daum C."/>
            <person name="Ng V."/>
            <person name="Clum A."/>
            <person name="Steindorff A."/>
            <person name="Ohm R.A."/>
            <person name="Martin F."/>
            <person name="Silar P."/>
            <person name="Natvig D.O."/>
            <person name="Lalanne C."/>
            <person name="Gautier V."/>
            <person name="Ament-Velasquez S.L."/>
            <person name="Kruys A."/>
            <person name="Hutchinson M.I."/>
            <person name="Powell A.J."/>
            <person name="Barry K."/>
            <person name="Miller A.N."/>
            <person name="Grigoriev I.V."/>
            <person name="Debuchy R."/>
            <person name="Gladieux P."/>
            <person name="Hiltunen Thoren M."/>
            <person name="Johannesson H."/>
        </authorList>
    </citation>
    <scope>NUCLEOTIDE SEQUENCE</scope>
    <source>
        <strain evidence="2">PSN309</strain>
    </source>
</reference>
<feature type="compositionally biased region" description="Basic and acidic residues" evidence="1">
    <location>
        <begin position="230"/>
        <end position="253"/>
    </location>
</feature>
<proteinExistence type="predicted"/>
<evidence type="ECO:0000256" key="1">
    <source>
        <dbReference type="SAM" id="MobiDB-lite"/>
    </source>
</evidence>
<dbReference type="AlphaFoldDB" id="A0AAN6WIY1"/>
<keyword evidence="3" id="KW-1185">Reference proteome</keyword>
<name>A0AAN6WIY1_9PEZI</name>
<organism evidence="2 3">
    <name type="scientific">Podospora australis</name>
    <dbReference type="NCBI Taxonomy" id="1536484"/>
    <lineage>
        <taxon>Eukaryota</taxon>
        <taxon>Fungi</taxon>
        <taxon>Dikarya</taxon>
        <taxon>Ascomycota</taxon>
        <taxon>Pezizomycotina</taxon>
        <taxon>Sordariomycetes</taxon>
        <taxon>Sordariomycetidae</taxon>
        <taxon>Sordariales</taxon>
        <taxon>Podosporaceae</taxon>
        <taxon>Podospora</taxon>
    </lineage>
</organism>
<dbReference type="Proteomes" id="UP001302126">
    <property type="component" value="Unassembled WGS sequence"/>
</dbReference>
<evidence type="ECO:0000313" key="3">
    <source>
        <dbReference type="Proteomes" id="UP001302126"/>
    </source>
</evidence>
<feature type="region of interest" description="Disordered" evidence="1">
    <location>
        <begin position="230"/>
        <end position="254"/>
    </location>
</feature>
<gene>
    <name evidence="2" type="ORF">QBC35DRAFT_184036</name>
</gene>
<feature type="region of interest" description="Disordered" evidence="1">
    <location>
        <begin position="58"/>
        <end position="93"/>
    </location>
</feature>
<accession>A0AAN6WIY1</accession>
<protein>
    <submittedName>
        <fullName evidence="2">Uncharacterized protein</fullName>
    </submittedName>
</protein>
<reference evidence="2" key="2">
    <citation type="submission" date="2023-05" db="EMBL/GenBank/DDBJ databases">
        <authorList>
            <consortium name="Lawrence Berkeley National Laboratory"/>
            <person name="Steindorff A."/>
            <person name="Hensen N."/>
            <person name="Bonometti L."/>
            <person name="Westerberg I."/>
            <person name="Brannstrom I.O."/>
            <person name="Guillou S."/>
            <person name="Cros-Aarteil S."/>
            <person name="Calhoun S."/>
            <person name="Haridas S."/>
            <person name="Kuo A."/>
            <person name="Mondo S."/>
            <person name="Pangilinan J."/>
            <person name="Riley R."/>
            <person name="Labutti K."/>
            <person name="Andreopoulos B."/>
            <person name="Lipzen A."/>
            <person name="Chen C."/>
            <person name="Yanf M."/>
            <person name="Daum C."/>
            <person name="Ng V."/>
            <person name="Clum A."/>
            <person name="Ohm R."/>
            <person name="Martin F."/>
            <person name="Silar P."/>
            <person name="Natvig D."/>
            <person name="Lalanne C."/>
            <person name="Gautier V."/>
            <person name="Ament-Velasquez S.L."/>
            <person name="Kruys A."/>
            <person name="Hutchinson M.I."/>
            <person name="Powell A.J."/>
            <person name="Barry K."/>
            <person name="Miller A.N."/>
            <person name="Grigoriev I.V."/>
            <person name="Debuchy R."/>
            <person name="Gladieux P."/>
            <person name="Thoren M.H."/>
            <person name="Johannesson H."/>
        </authorList>
    </citation>
    <scope>NUCLEOTIDE SEQUENCE</scope>
    <source>
        <strain evidence="2">PSN309</strain>
    </source>
</reference>
<feature type="compositionally biased region" description="Basic and acidic residues" evidence="1">
    <location>
        <begin position="58"/>
        <end position="74"/>
    </location>
</feature>
<sequence>MAPPGNYDKPFKGPSLTHLRAAKANTNKLQEVLKSGAAIIPWQVELLAPPLKFLASGRDRPSALKKFEEREDSSRRKKRTKSTSQHITHPASLPHPLPFVTALLQARSEFSAARGLGTAKLPDEKLVPTATIPSSKRQPTTKKSKIVILRVDPARLWSVLDPTWKAPATKWKNLKRQRDEYEFETENDYHYDGDYEYDDYSGNGNDSDATEILATGAGDAREELARLAGRRRNDGKRMKATKGHEAKRARTGENKSFVASFEVVGEEGSKHTGYDDEW</sequence>
<evidence type="ECO:0000313" key="2">
    <source>
        <dbReference type="EMBL" id="KAK4182270.1"/>
    </source>
</evidence>
<comment type="caution">
    <text evidence="2">The sequence shown here is derived from an EMBL/GenBank/DDBJ whole genome shotgun (WGS) entry which is preliminary data.</text>
</comment>